<feature type="transmembrane region" description="Helical" evidence="18">
    <location>
        <begin position="61"/>
        <end position="79"/>
    </location>
</feature>
<dbReference type="GO" id="GO:0005886">
    <property type="term" value="C:plasma membrane"/>
    <property type="evidence" value="ECO:0007669"/>
    <property type="project" value="UniProtKB-SubCell"/>
</dbReference>
<evidence type="ECO:0000256" key="12">
    <source>
        <dbReference type="ARBA" id="ARBA00023027"/>
    </source>
</evidence>
<comment type="catalytic activity">
    <reaction evidence="17 18">
        <text>[protein]-dithiol + NADP(+) = [protein]-disulfide + NADPH + H(+)</text>
        <dbReference type="Rhea" id="RHEA:18753"/>
        <dbReference type="Rhea" id="RHEA-COMP:10593"/>
        <dbReference type="Rhea" id="RHEA-COMP:10594"/>
        <dbReference type="ChEBI" id="CHEBI:15378"/>
        <dbReference type="ChEBI" id="CHEBI:29950"/>
        <dbReference type="ChEBI" id="CHEBI:50058"/>
        <dbReference type="ChEBI" id="CHEBI:57783"/>
        <dbReference type="ChEBI" id="CHEBI:58349"/>
        <dbReference type="EC" id="1.8.1.8"/>
    </reaction>
</comment>
<evidence type="ECO:0000256" key="7">
    <source>
        <dbReference type="ARBA" id="ARBA00022729"/>
    </source>
</evidence>
<feature type="disulfide bond" description="Redox-active" evidence="18">
    <location>
        <begin position="327"/>
        <end position="449"/>
    </location>
</feature>
<keyword evidence="13 18" id="KW-0472">Membrane</keyword>
<evidence type="ECO:0000256" key="16">
    <source>
        <dbReference type="ARBA" id="ARBA00047388"/>
    </source>
</evidence>
<dbReference type="GO" id="GO:0045454">
    <property type="term" value="P:cell redox homeostasis"/>
    <property type="evidence" value="ECO:0007669"/>
    <property type="project" value="TreeGrafter"/>
</dbReference>
<dbReference type="InterPro" id="IPR022910">
    <property type="entry name" value="Thiol_diS_interchange_DbsD"/>
</dbReference>
<evidence type="ECO:0000256" key="2">
    <source>
        <dbReference type="ARBA" id="ARBA00007241"/>
    </source>
</evidence>
<feature type="compositionally biased region" description="Low complexity" evidence="19">
    <location>
        <begin position="205"/>
        <end position="216"/>
    </location>
</feature>
<evidence type="ECO:0000256" key="8">
    <source>
        <dbReference type="ARBA" id="ARBA00022748"/>
    </source>
</evidence>
<dbReference type="Pfam" id="PF11412">
    <property type="entry name" value="DsbD_N"/>
    <property type="match status" value="1"/>
</dbReference>
<feature type="transmembrane region" description="Helical" evidence="18">
    <location>
        <begin position="388"/>
        <end position="408"/>
    </location>
</feature>
<keyword evidence="12 18" id="KW-0520">NAD</keyword>
<reference evidence="22" key="1">
    <citation type="submission" date="2019-02" db="EMBL/GenBank/DDBJ databases">
        <authorList>
            <person name="Gruber-Vodicka R. H."/>
            <person name="Seah K. B. B."/>
        </authorList>
    </citation>
    <scope>NUCLEOTIDE SEQUENCE</scope>
    <source>
        <strain evidence="21">BECK_S312</strain>
        <strain evidence="22">BECK_S426</strain>
    </source>
</reference>
<feature type="region of interest" description="Disordered" evidence="19">
    <location>
        <begin position="204"/>
        <end position="227"/>
    </location>
</feature>
<evidence type="ECO:0000256" key="9">
    <source>
        <dbReference type="ARBA" id="ARBA00022982"/>
    </source>
</evidence>
<dbReference type="Gene3D" id="3.40.30.10">
    <property type="entry name" value="Glutaredoxin"/>
    <property type="match status" value="1"/>
</dbReference>
<accession>A0A450XXQ6</accession>
<evidence type="ECO:0000313" key="21">
    <source>
        <dbReference type="EMBL" id="VFK19054.1"/>
    </source>
</evidence>
<comment type="catalytic activity">
    <reaction evidence="16 18">
        <text>[protein]-dithiol + NAD(+) = [protein]-disulfide + NADH + H(+)</text>
        <dbReference type="Rhea" id="RHEA:18749"/>
        <dbReference type="Rhea" id="RHEA-COMP:10593"/>
        <dbReference type="Rhea" id="RHEA-COMP:10594"/>
        <dbReference type="ChEBI" id="CHEBI:15378"/>
        <dbReference type="ChEBI" id="CHEBI:29950"/>
        <dbReference type="ChEBI" id="CHEBI:50058"/>
        <dbReference type="ChEBI" id="CHEBI:57540"/>
        <dbReference type="ChEBI" id="CHEBI:57945"/>
        <dbReference type="EC" id="1.8.1.8"/>
    </reaction>
</comment>
<dbReference type="EC" id="1.8.1.8" evidence="18"/>
<feature type="region of interest" description="Disordered" evidence="19">
    <location>
        <begin position="267"/>
        <end position="293"/>
    </location>
</feature>
<feature type="disulfide bond" description="Redox-active" evidence="18">
    <location>
        <begin position="647"/>
        <end position="650"/>
    </location>
</feature>
<keyword evidence="5 18" id="KW-0997">Cell inner membrane</keyword>
<dbReference type="SUPFAM" id="SSF74863">
    <property type="entry name" value="Thiol:disulfide interchange protein DsbD, N-terminal domain (DsbD-alpha)"/>
    <property type="match status" value="2"/>
</dbReference>
<dbReference type="PANTHER" id="PTHR32234">
    <property type="entry name" value="THIOL:DISULFIDE INTERCHANGE PROTEIN DSBD"/>
    <property type="match status" value="1"/>
</dbReference>
<feature type="transmembrane region" description="Helical" evidence="18">
    <location>
        <begin position="351"/>
        <end position="376"/>
    </location>
</feature>
<keyword evidence="3 18" id="KW-0813">Transport</keyword>
<dbReference type="Pfam" id="PF13899">
    <property type="entry name" value="Thioredoxin_7"/>
    <property type="match status" value="1"/>
</dbReference>
<dbReference type="GO" id="GO:0009055">
    <property type="term" value="F:electron transfer activity"/>
    <property type="evidence" value="ECO:0007669"/>
    <property type="project" value="UniProtKB-UniRule"/>
</dbReference>
<feature type="transmembrane region" description="Helical" evidence="18">
    <location>
        <begin position="428"/>
        <end position="461"/>
    </location>
</feature>
<keyword evidence="11 18" id="KW-0560">Oxidoreductase</keyword>
<dbReference type="GO" id="GO:0017004">
    <property type="term" value="P:cytochrome complex assembly"/>
    <property type="evidence" value="ECO:0007669"/>
    <property type="project" value="UniProtKB-UniRule"/>
</dbReference>
<keyword evidence="10 18" id="KW-1133">Transmembrane helix</keyword>
<dbReference type="InterPro" id="IPR036249">
    <property type="entry name" value="Thioredoxin-like_sf"/>
</dbReference>
<protein>
    <recommendedName>
        <fullName evidence="18">Thiol:disulfide interchange protein DsbD</fullName>
        <ecNumber evidence="18">1.8.1.8</ecNumber>
    </recommendedName>
    <alternativeName>
        <fullName evidence="18">Protein-disulfide reductase</fullName>
        <shortName evidence="18">Disulfide reductase</shortName>
    </alternativeName>
</protein>
<comment type="subcellular location">
    <subcellularLocation>
        <location evidence="1 18">Cell inner membrane</location>
        <topology evidence="1 18">Multi-pass membrane protein</topology>
    </subcellularLocation>
</comment>
<feature type="transmembrane region" description="Helical" evidence="18">
    <location>
        <begin position="528"/>
        <end position="546"/>
    </location>
</feature>
<evidence type="ECO:0000256" key="19">
    <source>
        <dbReference type="SAM" id="MobiDB-lite"/>
    </source>
</evidence>
<dbReference type="Pfam" id="PF02683">
    <property type="entry name" value="DsbD_TM"/>
    <property type="match status" value="1"/>
</dbReference>
<dbReference type="AlphaFoldDB" id="A0A450XXQ6"/>
<dbReference type="InterPro" id="IPR028250">
    <property type="entry name" value="DsbDN"/>
</dbReference>
<dbReference type="InterPro" id="IPR003834">
    <property type="entry name" value="Cyt_c_assmbl_TM_dom"/>
</dbReference>
<dbReference type="Gene3D" id="2.60.40.1250">
    <property type="entry name" value="Thiol:disulfide interchange protein DsbD, N-terminal domain"/>
    <property type="match status" value="1"/>
</dbReference>
<evidence type="ECO:0000256" key="1">
    <source>
        <dbReference type="ARBA" id="ARBA00004429"/>
    </source>
</evidence>
<dbReference type="PROSITE" id="PS51352">
    <property type="entry name" value="THIOREDOXIN_2"/>
    <property type="match status" value="1"/>
</dbReference>
<evidence type="ECO:0000256" key="11">
    <source>
        <dbReference type="ARBA" id="ARBA00023002"/>
    </source>
</evidence>
<dbReference type="InterPro" id="IPR013766">
    <property type="entry name" value="Thioredoxin_domain"/>
</dbReference>
<dbReference type="InterPro" id="IPR036929">
    <property type="entry name" value="DsbDN_sf"/>
</dbReference>
<keyword evidence="8 18" id="KW-0201">Cytochrome c-type biogenesis</keyword>
<gene>
    <name evidence="18" type="primary">dsbD</name>
    <name evidence="21" type="ORF">BECKLPF1236A_GA0070988_102134</name>
    <name evidence="22" type="ORF">BECKLPF1236C_GA0070990_102423</name>
</gene>
<dbReference type="HAMAP" id="MF_00399">
    <property type="entry name" value="DbsD"/>
    <property type="match status" value="1"/>
</dbReference>
<evidence type="ECO:0000313" key="22">
    <source>
        <dbReference type="EMBL" id="VFK34070.1"/>
    </source>
</evidence>
<feature type="domain" description="Thioredoxin" evidence="20">
    <location>
        <begin position="615"/>
        <end position="732"/>
    </location>
</feature>
<dbReference type="PANTHER" id="PTHR32234:SF0">
    <property type="entry name" value="THIOL:DISULFIDE INTERCHANGE PROTEIN DSBD"/>
    <property type="match status" value="1"/>
</dbReference>
<evidence type="ECO:0000256" key="4">
    <source>
        <dbReference type="ARBA" id="ARBA00022475"/>
    </source>
</evidence>
<evidence type="ECO:0000256" key="6">
    <source>
        <dbReference type="ARBA" id="ARBA00022692"/>
    </source>
</evidence>
<feature type="transmembrane region" description="Helical" evidence="18">
    <location>
        <begin position="505"/>
        <end position="522"/>
    </location>
</feature>
<proteinExistence type="inferred from homology"/>
<dbReference type="InterPro" id="IPR035671">
    <property type="entry name" value="DsbD_gamma"/>
</dbReference>
<organism evidence="22">
    <name type="scientific">Candidatus Kentrum sp. LPFa</name>
    <dbReference type="NCBI Taxonomy" id="2126335"/>
    <lineage>
        <taxon>Bacteria</taxon>
        <taxon>Pseudomonadati</taxon>
        <taxon>Pseudomonadota</taxon>
        <taxon>Gammaproteobacteria</taxon>
        <taxon>Candidatus Kentrum</taxon>
    </lineage>
</organism>
<evidence type="ECO:0000259" key="20">
    <source>
        <dbReference type="PROSITE" id="PS51352"/>
    </source>
</evidence>
<feature type="transmembrane region" description="Helical" evidence="18">
    <location>
        <begin position="308"/>
        <end position="339"/>
    </location>
</feature>
<evidence type="ECO:0000256" key="13">
    <source>
        <dbReference type="ARBA" id="ARBA00023136"/>
    </source>
</evidence>
<keyword evidence="14 18" id="KW-1015">Disulfide bond</keyword>
<dbReference type="NCBIfam" id="NF001419">
    <property type="entry name" value="PRK00293.1"/>
    <property type="match status" value="1"/>
</dbReference>
<dbReference type="GO" id="GO:0047134">
    <property type="term" value="F:protein-disulfide reductase [NAD(P)H] activity"/>
    <property type="evidence" value="ECO:0007669"/>
    <property type="project" value="UniProtKB-UniRule"/>
</dbReference>
<dbReference type="SUPFAM" id="SSF52833">
    <property type="entry name" value="Thioredoxin-like"/>
    <property type="match status" value="1"/>
</dbReference>
<keyword evidence="15 18" id="KW-0676">Redox-active center</keyword>
<keyword evidence="4 18" id="KW-1003">Cell membrane</keyword>
<feature type="disulfide bond" description="Redox-active" evidence="18">
    <location>
        <begin position="242"/>
        <end position="248"/>
    </location>
</feature>
<dbReference type="CDD" id="cd02953">
    <property type="entry name" value="DsbDgamma"/>
    <property type="match status" value="1"/>
</dbReference>
<keyword evidence="6 18" id="KW-0812">Transmembrane</keyword>
<dbReference type="EMBL" id="CAADFM010000213">
    <property type="protein sequence ID" value="VFK19054.1"/>
    <property type="molecule type" value="Genomic_DNA"/>
</dbReference>
<evidence type="ECO:0000256" key="18">
    <source>
        <dbReference type="HAMAP-Rule" id="MF_00399"/>
    </source>
</evidence>
<comment type="function">
    <text evidence="18">Required to facilitate the formation of correct disulfide bonds in some periplasmic proteins and for the assembly of the periplasmic c-type cytochromes. Acts by transferring electrons from cytoplasmic thioredoxin to the periplasm. This transfer involves a cascade of disulfide bond formation and reduction steps.</text>
</comment>
<evidence type="ECO:0000256" key="5">
    <source>
        <dbReference type="ARBA" id="ARBA00022519"/>
    </source>
</evidence>
<comment type="similarity">
    <text evidence="2 18">Belongs to the thioredoxin family. DsbD subfamily.</text>
</comment>
<keyword evidence="9 18" id="KW-0249">Electron transport</keyword>
<evidence type="ECO:0000256" key="10">
    <source>
        <dbReference type="ARBA" id="ARBA00022989"/>
    </source>
</evidence>
<feature type="transmembrane region" description="Helical" evidence="18">
    <location>
        <begin position="473"/>
        <end position="493"/>
    </location>
</feature>
<evidence type="ECO:0000256" key="14">
    <source>
        <dbReference type="ARBA" id="ARBA00023157"/>
    </source>
</evidence>
<dbReference type="EMBL" id="CAADFP010000242">
    <property type="protein sequence ID" value="VFK34070.1"/>
    <property type="molecule type" value="Genomic_DNA"/>
</dbReference>
<feature type="transmembrane region" description="Helical" evidence="18">
    <location>
        <begin position="566"/>
        <end position="585"/>
    </location>
</feature>
<sequence length="735" mass="79502">MDIVIERDALTCSVPRSAPVHAGTSTSTMNHMAVFHRKRIGDRTWTSTLPWTDRSGSIGRACLFVMVLVIAMGGMFPVFSSANPPAPSDDSLPFDPGTNPLSRLWSRAEKPEPSPGGDLLPPDAAFPPPYIALKDPNTLVIRWRITKGYYLYRDRFRFEIKGNPGLELGPPQIPEGIFKEEEDIGRVAVFTDEVSITLPIIRHASAQSSPQSSPEDSPQKGNDATTPARTTTLALIVGYQGCAEAGLCYPPFTKTLPVELAAPSVELPTSSDEAPWSNRATRTGGVASEKTTPSESDRLAHAILGNSLWVMLPIFFGFGLLLGLTPCVFPMIPILAGIIAGQGKRITTGKAFTLSVVYVLAMAIAYTVAGIIAGLSGHNLQAAFQNPWIITAFSAIFVLLALSMFDLFRIQIPTSWQTKLAMRSNLQAGGTFAGVAGMGLLSALIVGPCVAPPLAGALIAIGSTGDPMRGGLALFSLSIGMGAPLIAVGASAGRWLPKAGPWMKAANYIFGVLLLAVAIYLLERILPGWVGMLLWGILSIMVGVYLGAWEQLQREDSGWRRFRKGVGIVAMVYGIMLMVGAGAGLDQRFTPLEGFVAGGGSERRAPLFERIKTPQELEARLTTISARNNPRYDGKRLTMLDYYADWCIECKRMEARTFSDPDVGRVLADMVLLRADVTDNDGQDQAMLRAFGLYGPPAILFFGPEGKEYSAYRVQGFMDTEEFREHVQRVRDALP</sequence>
<evidence type="ECO:0000256" key="3">
    <source>
        <dbReference type="ARBA" id="ARBA00022448"/>
    </source>
</evidence>
<evidence type="ECO:0000256" key="15">
    <source>
        <dbReference type="ARBA" id="ARBA00023284"/>
    </source>
</evidence>
<keyword evidence="7" id="KW-0732">Signal</keyword>
<evidence type="ECO:0000256" key="17">
    <source>
        <dbReference type="ARBA" id="ARBA00047804"/>
    </source>
</evidence>
<name>A0A450XXQ6_9GAMM</name>